<dbReference type="OrthoDB" id="4409893at2"/>
<organism evidence="2 3">
    <name type="scientific">Corynebacterium uterequi</name>
    <dbReference type="NCBI Taxonomy" id="1072256"/>
    <lineage>
        <taxon>Bacteria</taxon>
        <taxon>Bacillati</taxon>
        <taxon>Actinomycetota</taxon>
        <taxon>Actinomycetes</taxon>
        <taxon>Mycobacteriales</taxon>
        <taxon>Corynebacteriaceae</taxon>
        <taxon>Corynebacterium</taxon>
    </lineage>
</organism>
<reference evidence="3" key="2">
    <citation type="submission" date="2015-05" db="EMBL/GenBank/DDBJ databases">
        <title>Complete genome sequence of Corynebacterium uterequi DSM 45634, isolated from the uterus of a maiden mare.</title>
        <authorList>
            <person name="Ruckert C."/>
            <person name="Albersmeier A."/>
            <person name="Winkler A."/>
            <person name="Tauch A."/>
        </authorList>
    </citation>
    <scope>NUCLEOTIDE SEQUENCE [LARGE SCALE GENOMIC DNA]</scope>
    <source>
        <strain evidence="3">DSM 45634</strain>
    </source>
</reference>
<evidence type="ECO:0000313" key="2">
    <source>
        <dbReference type="EMBL" id="AKK11481.1"/>
    </source>
</evidence>
<keyword evidence="1" id="KW-0812">Transmembrane</keyword>
<reference evidence="2 3" key="1">
    <citation type="journal article" date="2015" name="Genome Announc.">
        <title>Virulence Factor Genes Detected in the Complete Genome Sequence of Corynebacterium uterequi DSM 45634, Isolated from the Uterus of a Maiden Mare.</title>
        <authorList>
            <person name="Ruckert C."/>
            <person name="Kriete M."/>
            <person name="Jaenicke S."/>
            <person name="Winkler A."/>
            <person name="Tauch A."/>
        </authorList>
    </citation>
    <scope>NUCLEOTIDE SEQUENCE [LARGE SCALE GENOMIC DNA]</scope>
    <source>
        <strain evidence="2 3">DSM 45634</strain>
    </source>
</reference>
<protein>
    <submittedName>
        <fullName evidence="2">Uncharacterized protein</fullName>
    </submittedName>
</protein>
<name>A0A0G3HDN5_9CORY</name>
<dbReference type="STRING" id="1072256.CUTER_07460"/>
<keyword evidence="1" id="KW-0472">Membrane</keyword>
<dbReference type="AlphaFoldDB" id="A0A0G3HDN5"/>
<dbReference type="PATRIC" id="fig|1072256.5.peg.1475"/>
<evidence type="ECO:0000256" key="1">
    <source>
        <dbReference type="SAM" id="Phobius"/>
    </source>
</evidence>
<dbReference type="Proteomes" id="UP000035548">
    <property type="component" value="Chromosome"/>
</dbReference>
<feature type="transmembrane region" description="Helical" evidence="1">
    <location>
        <begin position="54"/>
        <end position="72"/>
    </location>
</feature>
<sequence>MLVSVLLATTFGCGVFIAAAHVINRRFLAPVYDVVANLLAFACATGSSALMGEWVAAGFAAVAVACWLFLGLRTYRAIHRSVPLTGQTNNA</sequence>
<keyword evidence="3" id="KW-1185">Reference proteome</keyword>
<proteinExistence type="predicted"/>
<dbReference type="KEGG" id="cut:CUTER_07460"/>
<dbReference type="EMBL" id="CP011546">
    <property type="protein sequence ID" value="AKK11481.1"/>
    <property type="molecule type" value="Genomic_DNA"/>
</dbReference>
<accession>A0A0G3HDN5</accession>
<keyword evidence="1" id="KW-1133">Transmembrane helix</keyword>
<dbReference type="RefSeq" id="WP_047259891.1">
    <property type="nucleotide sequence ID" value="NZ_CP011546.1"/>
</dbReference>
<gene>
    <name evidence="2" type="ORF">CUTER_07460</name>
</gene>
<evidence type="ECO:0000313" key="3">
    <source>
        <dbReference type="Proteomes" id="UP000035548"/>
    </source>
</evidence>